<dbReference type="InterPro" id="IPR036365">
    <property type="entry name" value="PGBD-like_sf"/>
</dbReference>
<dbReference type="InterPro" id="IPR002477">
    <property type="entry name" value="Peptidoglycan-bd-like"/>
</dbReference>
<dbReference type="Proteomes" id="UP000500857">
    <property type="component" value="Chromosome"/>
</dbReference>
<sequence length="282" mass="29370">MEILALFHSYNAYEAVGGSLEGGAIEMRPLRMATLTMAVGLSVATLAPQASQAVVRRGDRGTAVRAVQEALVAQGHDPGKIDGVFGGATQYAVEQFQRRKNLPVDGTVGPLTGYALDLIEPKDPNNPYLIGNRPPQPKLPAVRPGRIRVETAGSRLNVRSGPGFNYGVVDRVWDGAEVATSGRRADGWIELANGGWVAANWTVALTAGGGGGGGNDPEPSPVTGEAIVSTNGSPLNVRATPGGPVLFMAANGSRLVLSGQRQGGWVELQGGGWVSQSWIREG</sequence>
<protein>
    <recommendedName>
        <fullName evidence="1">Peptidoglycan binding-like domain-containing protein</fullName>
    </recommendedName>
</protein>
<accession>A0A6H1TVD3</accession>
<dbReference type="Gene3D" id="2.30.30.40">
    <property type="entry name" value="SH3 Domains"/>
    <property type="match status" value="1"/>
</dbReference>
<evidence type="ECO:0000313" key="3">
    <source>
        <dbReference type="Proteomes" id="UP000500857"/>
    </source>
</evidence>
<keyword evidence="3" id="KW-1185">Reference proteome</keyword>
<dbReference type="InterPro" id="IPR036366">
    <property type="entry name" value="PGBDSf"/>
</dbReference>
<evidence type="ECO:0000259" key="1">
    <source>
        <dbReference type="Pfam" id="PF01471"/>
    </source>
</evidence>
<dbReference type="Pfam" id="PF01471">
    <property type="entry name" value="PG_binding_1"/>
    <property type="match status" value="1"/>
</dbReference>
<dbReference type="EMBL" id="CP051167">
    <property type="protein sequence ID" value="QIZ70395.1"/>
    <property type="molecule type" value="Genomic_DNA"/>
</dbReference>
<gene>
    <name evidence="2" type="ORF">HCG48_07230</name>
</gene>
<reference evidence="2 3" key="1">
    <citation type="submission" date="2020-04" db="EMBL/GenBank/DDBJ databases">
        <authorList>
            <person name="Basu S."/>
            <person name="Maruthanayagam V."/>
            <person name="Chakraborty S."/>
            <person name="Pramanik A."/>
            <person name="Mukherjee J."/>
            <person name="Brink B."/>
        </authorList>
    </citation>
    <scope>NUCLEOTIDE SEQUENCE [LARGE SCALE GENOMIC DNA]</scope>
    <source>
        <strain evidence="2 3">AP17</strain>
    </source>
</reference>
<dbReference type="Gene3D" id="1.10.101.10">
    <property type="entry name" value="PGBD-like superfamily/PGBD"/>
    <property type="match status" value="1"/>
</dbReference>
<dbReference type="SUPFAM" id="SSF47090">
    <property type="entry name" value="PGBD-like"/>
    <property type="match status" value="1"/>
</dbReference>
<dbReference type="KEGG" id="oxy:HCG48_07230"/>
<dbReference type="RefSeq" id="WP_168568550.1">
    <property type="nucleotide sequence ID" value="NZ_CP051167.1"/>
</dbReference>
<dbReference type="AlphaFoldDB" id="A0A6H1TVD3"/>
<feature type="domain" description="Peptidoglycan binding-like" evidence="1">
    <location>
        <begin position="60"/>
        <end position="116"/>
    </location>
</feature>
<name>A0A6H1TVD3_9CYAN</name>
<proteinExistence type="predicted"/>
<evidence type="ECO:0000313" key="2">
    <source>
        <dbReference type="EMBL" id="QIZ70395.1"/>
    </source>
</evidence>
<organism evidence="2 3">
    <name type="scientific">Oxynema aestuarii AP17</name>
    <dbReference type="NCBI Taxonomy" id="2064643"/>
    <lineage>
        <taxon>Bacteria</taxon>
        <taxon>Bacillati</taxon>
        <taxon>Cyanobacteriota</taxon>
        <taxon>Cyanophyceae</taxon>
        <taxon>Oscillatoriophycideae</taxon>
        <taxon>Oscillatoriales</taxon>
        <taxon>Oscillatoriaceae</taxon>
        <taxon>Oxynema</taxon>
        <taxon>Oxynema aestuarii</taxon>
    </lineage>
</organism>